<protein>
    <submittedName>
        <fullName evidence="2">Uncharacterized protein</fullName>
    </submittedName>
</protein>
<feature type="compositionally biased region" description="Basic residues" evidence="1">
    <location>
        <begin position="1"/>
        <end position="17"/>
    </location>
</feature>
<gene>
    <name evidence="2" type="ORF">NQ315_012225</name>
</gene>
<accession>A0AAV8VAT7</accession>
<evidence type="ECO:0000256" key="1">
    <source>
        <dbReference type="SAM" id="MobiDB-lite"/>
    </source>
</evidence>
<dbReference type="PANTHER" id="PTHR35617">
    <property type="entry name" value="PHAGE_INTEGRASE DOMAIN-CONTAINING PROTEIN"/>
    <property type="match status" value="1"/>
</dbReference>
<evidence type="ECO:0000313" key="2">
    <source>
        <dbReference type="EMBL" id="KAJ8911238.1"/>
    </source>
</evidence>
<sequence length="176" mass="20230">MPKRKHTKRDSRPHKRAKKDDGKYKWILHKLMRKMSTSSSEKKQKTDTLSLPMLTLKLSTLLALTSAQRVQTLTKINLTNIKIDADGRVDIYISDILKTSAPHKHQPWLSFPFFGARPELLKQSCSIIIKVVRLGILTSLNGTNKTSISLTRLLLNHYQMNTKTMERYRLGVKSQC</sequence>
<comment type="caution">
    <text evidence="2">The sequence shown here is derived from an EMBL/GenBank/DDBJ whole genome shotgun (WGS) entry which is preliminary data.</text>
</comment>
<proteinExistence type="predicted"/>
<reference evidence="2 3" key="1">
    <citation type="journal article" date="2023" name="Insect Mol. Biol.">
        <title>Genome sequencing provides insights into the evolution of gene families encoding plant cell wall-degrading enzymes in longhorned beetles.</title>
        <authorList>
            <person name="Shin N.R."/>
            <person name="Okamura Y."/>
            <person name="Kirsch R."/>
            <person name="Pauchet Y."/>
        </authorList>
    </citation>
    <scope>NUCLEOTIDE SEQUENCE [LARGE SCALE GENOMIC DNA]</scope>
    <source>
        <strain evidence="2">EAD_L_NR</strain>
    </source>
</reference>
<dbReference type="Proteomes" id="UP001159042">
    <property type="component" value="Unassembled WGS sequence"/>
</dbReference>
<keyword evidence="3" id="KW-1185">Reference proteome</keyword>
<feature type="region of interest" description="Disordered" evidence="1">
    <location>
        <begin position="1"/>
        <end position="23"/>
    </location>
</feature>
<organism evidence="2 3">
    <name type="scientific">Exocentrus adspersus</name>
    <dbReference type="NCBI Taxonomy" id="1586481"/>
    <lineage>
        <taxon>Eukaryota</taxon>
        <taxon>Metazoa</taxon>
        <taxon>Ecdysozoa</taxon>
        <taxon>Arthropoda</taxon>
        <taxon>Hexapoda</taxon>
        <taxon>Insecta</taxon>
        <taxon>Pterygota</taxon>
        <taxon>Neoptera</taxon>
        <taxon>Endopterygota</taxon>
        <taxon>Coleoptera</taxon>
        <taxon>Polyphaga</taxon>
        <taxon>Cucujiformia</taxon>
        <taxon>Chrysomeloidea</taxon>
        <taxon>Cerambycidae</taxon>
        <taxon>Lamiinae</taxon>
        <taxon>Acanthocinini</taxon>
        <taxon>Exocentrus</taxon>
    </lineage>
</organism>
<dbReference type="AlphaFoldDB" id="A0AAV8VAT7"/>
<dbReference type="PANTHER" id="PTHR35617:SF3">
    <property type="entry name" value="CORE-BINDING (CB) DOMAIN-CONTAINING PROTEIN"/>
    <property type="match status" value="1"/>
</dbReference>
<name>A0AAV8VAT7_9CUCU</name>
<dbReference type="EMBL" id="JANEYG010000206">
    <property type="protein sequence ID" value="KAJ8911238.1"/>
    <property type="molecule type" value="Genomic_DNA"/>
</dbReference>
<evidence type="ECO:0000313" key="3">
    <source>
        <dbReference type="Proteomes" id="UP001159042"/>
    </source>
</evidence>